<feature type="binding site" evidence="2">
    <location>
        <position position="142"/>
    </location>
    <ligand>
        <name>Mn(2+)</name>
        <dbReference type="ChEBI" id="CHEBI:29035"/>
        <label>2</label>
    </ligand>
</feature>
<dbReference type="PANTHER" id="PTHR30575">
    <property type="entry name" value="PEPTIDASE M20"/>
    <property type="match status" value="1"/>
</dbReference>
<dbReference type="SUPFAM" id="SSF53187">
    <property type="entry name" value="Zn-dependent exopeptidases"/>
    <property type="match status" value="1"/>
</dbReference>
<dbReference type="GO" id="GO:0005737">
    <property type="term" value="C:cytoplasm"/>
    <property type="evidence" value="ECO:0007669"/>
    <property type="project" value="TreeGrafter"/>
</dbReference>
<evidence type="ECO:0000256" key="2">
    <source>
        <dbReference type="PIRSR" id="PIRSR005962-1"/>
    </source>
</evidence>
<dbReference type="PIRSF" id="PIRSF005962">
    <property type="entry name" value="Pept_M20D_amidohydro"/>
    <property type="match status" value="1"/>
</dbReference>
<keyword evidence="1 3" id="KW-0378">Hydrolase</keyword>
<gene>
    <name evidence="3" type="ORF">I4901_10705</name>
</gene>
<dbReference type="InterPro" id="IPR052030">
    <property type="entry name" value="Peptidase_M20/M20A_hydrolases"/>
</dbReference>
<name>A0A6G6STH1_9GAMM</name>
<feature type="binding site" evidence="2">
    <location>
        <position position="140"/>
    </location>
    <ligand>
        <name>Mn(2+)</name>
        <dbReference type="ChEBI" id="CHEBI:29035"/>
        <label>2</label>
    </ligand>
</feature>
<dbReference type="PANTHER" id="PTHR30575:SF3">
    <property type="entry name" value="PEPTIDASE M20 DIMERISATION DOMAIN-CONTAINING PROTEIN"/>
    <property type="match status" value="1"/>
</dbReference>
<feature type="binding site" evidence="2">
    <location>
        <position position="176"/>
    </location>
    <ligand>
        <name>Mn(2+)</name>
        <dbReference type="ChEBI" id="CHEBI:29035"/>
        <label>2</label>
    </ligand>
</feature>
<feature type="binding site" evidence="2">
    <location>
        <position position="200"/>
    </location>
    <ligand>
        <name>Mn(2+)</name>
        <dbReference type="ChEBI" id="CHEBI:29035"/>
        <label>2</label>
    </ligand>
</feature>
<dbReference type="AlphaFoldDB" id="A0A6G6STH1"/>
<dbReference type="GO" id="GO:0016805">
    <property type="term" value="F:dipeptidase activity"/>
    <property type="evidence" value="ECO:0007669"/>
    <property type="project" value="TreeGrafter"/>
</dbReference>
<sequence>MKSIQINKLIEWRRMFHQFPEIGWTEFVTTGTIISVLREMNIDVKAGPHIICRESILGRDEKLVREAIKIAEEKGISTELLAEMDGLTGCMAIIDTEIPGPTFTFRFDIDCVYVQESNDDTHLPNKQGFASCRSGLMHACGHDGHTAIGLGLAHWLKQNIRALRGKYKLIFQPAEEGVRGARAISDSGVLDDTDYFMGMHIGCNLKKGEIALDPFDFLCTTKLDIFLKGRSTNAIDEPEKGNNALAGACFLANEILAIPRHGKGMTRVNIGTLIAGENRSLIPSSAKMQLEVRGQNAEITQYLFNSIKKSVDGIATTYQLETKIDITGEATNFRNDREMIDIMQGVVDTHPNLLNIVLPLGGSEDVSLMVRRVQEKKGKAIFFLVGADQSDGHHKEKFDIDEEALSIGLTLFTEGILSLLEMHK</sequence>
<evidence type="ECO:0000256" key="1">
    <source>
        <dbReference type="ARBA" id="ARBA00022801"/>
    </source>
</evidence>
<accession>A0A6G6STH1</accession>
<dbReference type="Proteomes" id="UP000612266">
    <property type="component" value="Unassembled WGS sequence"/>
</dbReference>
<dbReference type="GeneID" id="57332467"/>
<keyword evidence="2" id="KW-0464">Manganese</keyword>
<dbReference type="Pfam" id="PF01546">
    <property type="entry name" value="Peptidase_M20"/>
    <property type="match status" value="1"/>
</dbReference>
<dbReference type="SUPFAM" id="SSF55031">
    <property type="entry name" value="Bacterial exopeptidase dimerisation domain"/>
    <property type="match status" value="1"/>
</dbReference>
<feature type="binding site" evidence="2">
    <location>
        <position position="394"/>
    </location>
    <ligand>
        <name>Mn(2+)</name>
        <dbReference type="ChEBI" id="CHEBI:29035"/>
        <label>2</label>
    </ligand>
</feature>
<dbReference type="NCBIfam" id="TIGR01891">
    <property type="entry name" value="amidohydrolases"/>
    <property type="match status" value="1"/>
</dbReference>
<dbReference type="InterPro" id="IPR002933">
    <property type="entry name" value="Peptidase_M20"/>
</dbReference>
<dbReference type="Gene3D" id="3.40.630.10">
    <property type="entry name" value="Zn peptidases"/>
    <property type="match status" value="2"/>
</dbReference>
<dbReference type="GO" id="GO:0046872">
    <property type="term" value="F:metal ion binding"/>
    <property type="evidence" value="ECO:0007669"/>
    <property type="project" value="UniProtKB-KW"/>
</dbReference>
<dbReference type="InterPro" id="IPR017439">
    <property type="entry name" value="Amidohydrolase"/>
</dbReference>
<reference evidence="3" key="1">
    <citation type="submission" date="2020-11" db="EMBL/GenBank/DDBJ databases">
        <title>Enhanced detection system for hospital associated transmission using whole genome sequencing surveillance.</title>
        <authorList>
            <person name="Harrison L.H."/>
            <person name="Van Tyne D."/>
            <person name="Marsh J.W."/>
            <person name="Griffith M.P."/>
            <person name="Snyder D.J."/>
            <person name="Cooper V.S."/>
            <person name="Mustapha M."/>
        </authorList>
    </citation>
    <scope>NUCLEOTIDE SEQUENCE</scope>
    <source>
        <strain evidence="3">PR00070</strain>
    </source>
</reference>
<keyword evidence="2" id="KW-0479">Metal-binding</keyword>
<dbReference type="RefSeq" id="WP_075673158.1">
    <property type="nucleotide sequence ID" value="NZ_CP047349.1"/>
</dbReference>
<organism evidence="3 4">
    <name type="scientific">Proteus terrae subsp. cibarius</name>
    <dbReference type="NCBI Taxonomy" id="626774"/>
    <lineage>
        <taxon>Bacteria</taxon>
        <taxon>Pseudomonadati</taxon>
        <taxon>Pseudomonadota</taxon>
        <taxon>Gammaproteobacteria</taxon>
        <taxon>Enterobacterales</taxon>
        <taxon>Morganellaceae</taxon>
        <taxon>Proteus</taxon>
    </lineage>
</organism>
<comment type="cofactor">
    <cofactor evidence="2">
        <name>Mn(2+)</name>
        <dbReference type="ChEBI" id="CHEBI:29035"/>
    </cofactor>
    <text evidence="2">The Mn(2+) ion enhances activity.</text>
</comment>
<proteinExistence type="predicted"/>
<dbReference type="GO" id="GO:0046657">
    <property type="term" value="P:folic acid catabolic process"/>
    <property type="evidence" value="ECO:0007669"/>
    <property type="project" value="TreeGrafter"/>
</dbReference>
<dbReference type="EMBL" id="JADSJR010000012">
    <property type="protein sequence ID" value="MBG2914840.1"/>
    <property type="molecule type" value="Genomic_DNA"/>
</dbReference>
<dbReference type="GO" id="GO:0071713">
    <property type="term" value="F:para-aminobenzoyl-glutamate hydrolase activity"/>
    <property type="evidence" value="ECO:0007669"/>
    <property type="project" value="TreeGrafter"/>
</dbReference>
<dbReference type="InterPro" id="IPR036264">
    <property type="entry name" value="Bact_exopeptidase_dim_dom"/>
</dbReference>
<evidence type="ECO:0000313" key="4">
    <source>
        <dbReference type="Proteomes" id="UP000612266"/>
    </source>
</evidence>
<evidence type="ECO:0000313" key="3">
    <source>
        <dbReference type="EMBL" id="MBG2914840.1"/>
    </source>
</evidence>
<protein>
    <submittedName>
        <fullName evidence="3">Amidohydrolase</fullName>
    </submittedName>
</protein>
<comment type="caution">
    <text evidence="3">The sequence shown here is derived from an EMBL/GenBank/DDBJ whole genome shotgun (WGS) entry which is preliminary data.</text>
</comment>